<feature type="compositionally biased region" description="Low complexity" evidence="1">
    <location>
        <begin position="833"/>
        <end position="850"/>
    </location>
</feature>
<organism evidence="2 3">
    <name type="scientific">Xanthobacter agilis</name>
    <dbReference type="NCBI Taxonomy" id="47492"/>
    <lineage>
        <taxon>Bacteria</taxon>
        <taxon>Pseudomonadati</taxon>
        <taxon>Pseudomonadota</taxon>
        <taxon>Alphaproteobacteria</taxon>
        <taxon>Hyphomicrobiales</taxon>
        <taxon>Xanthobacteraceae</taxon>
        <taxon>Xanthobacter</taxon>
    </lineage>
</organism>
<dbReference type="InterPro" id="IPR018247">
    <property type="entry name" value="EF_Hand_1_Ca_BS"/>
</dbReference>
<dbReference type="Proteomes" id="UP001241747">
    <property type="component" value="Unassembled WGS sequence"/>
</dbReference>
<dbReference type="InterPro" id="IPR011049">
    <property type="entry name" value="Serralysin-like_metalloprot_C"/>
</dbReference>
<accession>A0ABU0LKE8</accession>
<evidence type="ECO:0000256" key="1">
    <source>
        <dbReference type="SAM" id="MobiDB-lite"/>
    </source>
</evidence>
<dbReference type="PROSITE" id="PS00018">
    <property type="entry name" value="EF_HAND_1"/>
    <property type="match status" value="1"/>
</dbReference>
<dbReference type="InterPro" id="IPR028994">
    <property type="entry name" value="Integrin_alpha_N"/>
</dbReference>
<evidence type="ECO:0000313" key="3">
    <source>
        <dbReference type="Proteomes" id="UP001241747"/>
    </source>
</evidence>
<keyword evidence="3" id="KW-1185">Reference proteome</keyword>
<protein>
    <submittedName>
        <fullName evidence="2">Uncharacterized protein</fullName>
    </submittedName>
</protein>
<proteinExistence type="predicted"/>
<dbReference type="PRINTS" id="PR00313">
    <property type="entry name" value="CABNDNGRPT"/>
</dbReference>
<feature type="non-terminal residue" evidence="2">
    <location>
        <position position="1"/>
    </location>
</feature>
<dbReference type="PROSITE" id="PS00330">
    <property type="entry name" value="HEMOLYSIN_CALCIUM"/>
    <property type="match status" value="4"/>
</dbReference>
<dbReference type="SUPFAM" id="SSF69318">
    <property type="entry name" value="Integrin alpha N-terminal domain"/>
    <property type="match status" value="1"/>
</dbReference>
<dbReference type="Gene3D" id="2.150.10.10">
    <property type="entry name" value="Serralysin-like metalloprotease, C-terminal"/>
    <property type="match status" value="2"/>
</dbReference>
<feature type="compositionally biased region" description="Polar residues" evidence="1">
    <location>
        <begin position="1120"/>
        <end position="1139"/>
    </location>
</feature>
<dbReference type="EMBL" id="JAUSVY010000027">
    <property type="protein sequence ID" value="MDQ0507553.1"/>
    <property type="molecule type" value="Genomic_DNA"/>
</dbReference>
<feature type="compositionally biased region" description="Low complexity" evidence="1">
    <location>
        <begin position="1145"/>
        <end position="1162"/>
    </location>
</feature>
<evidence type="ECO:0000313" key="2">
    <source>
        <dbReference type="EMBL" id="MDQ0507553.1"/>
    </source>
</evidence>
<feature type="region of interest" description="Disordered" evidence="1">
    <location>
        <begin position="827"/>
        <end position="850"/>
    </location>
</feature>
<comment type="caution">
    <text evidence="2">The sequence shown here is derived from an EMBL/GenBank/DDBJ whole genome shotgun (WGS) entry which is preliminary data.</text>
</comment>
<dbReference type="InterPro" id="IPR001343">
    <property type="entry name" value="Hemolysn_Ca-bd"/>
</dbReference>
<dbReference type="InterPro" id="IPR018511">
    <property type="entry name" value="Hemolysin-typ_Ca-bd_CS"/>
</dbReference>
<dbReference type="Pfam" id="PF00353">
    <property type="entry name" value="HemolysinCabind"/>
    <property type="match status" value="3"/>
</dbReference>
<feature type="region of interest" description="Disordered" evidence="1">
    <location>
        <begin position="1120"/>
        <end position="1162"/>
    </location>
</feature>
<name>A0ABU0LKE8_XANAG</name>
<dbReference type="SUPFAM" id="SSF51120">
    <property type="entry name" value="beta-Roll"/>
    <property type="match status" value="2"/>
</dbReference>
<gene>
    <name evidence="2" type="ORF">QOZ94_004377</name>
</gene>
<sequence length="2106" mass="216406">TPDDNEQSFSDGSQILGSATFVRNGKTQAAADSVLAYDTTGEIVARTSTKQADGSTVVDVKAYTTDGAFSKETITTISADGLTRTLKQDLNADGLFESRQTRVVAKADDGTRTTTVSNFDVAGALTDRTVTVRNSTGKTTTISSDLDGNGTVDRTEARATTSGTTVTVTDFAPDGSVIDKAVTIATAVTATGHTQVQRSDLDGDGTYEQTRKDATVVNADGSEVETIEQRSGDGGSASTLLGRTTITTRADGQVTTTAVDSDGDGTTDLTRVAALSVDDSGNTVTTQTTTSASGTVIGKTITEVGANGVTHRERIYSGASSTPDQISRDQTVVSTNGASTRTVRVTAGDDKTLLSQQITVWSADELSRTLRTDANGDGQWERSEIITANANGSKTDTLDLYAGETLVSRTRTETSADGKSKTITRAFNPAGTVSETELDSTVTNAGGSVTTVSLYAGTYSDKAANSLRSRTTLTTSANGLKTTTQVDGDGDGKVDTTQTDILALNSDGSQTETVEVTNADGSRRSLSLTKVSANRLATSLSEDLNGDGLSDRTTMSAIGADGTVTDTVTTSNLSRKAMTVATTITSADGLSTTTKQDVNGDGTTDASHTDVLAHADDGSTIETVRDFSGTTLVQSTRTTTSGNGLTVTTAQDLDGNGAFDATVVDKSELLDDGSTRETITNTGTSVLAARSQVVTASADGRSVTTQTDADGNGVAETVTKDVTVLDSAGDGDRTRTVSAFSGEATPRLISRTVTTTSAHGNANVRADIDGDGDTDQIVSSVLSSDGRTTVTATDYKADGVQKDEVQTITSANGLSITTRWYNGSDSAIDQSRTDVTSRGTDGSSTRTATDLDAGNAKTAQIVTWTRGDGLNDITRWDLDGDGTFDLREDHLVVVATNGVQTETISDYKLGTGATSPTVLASSWTKVVSADHLLTTTTLDRNGDGKVDQKVRTELQAGATNTNDDRLVTTAQDLTSAGVVSDERVVTQTSTGLSTTTQWDTNGDDAFEAALTDAIVLNADGSRVETATYVAGTSKKDVTVVTTAAGGASVTTKWNLDGTGGYEGVKTDQTTLSAGATTHTVSYFDGTGKTLQTQYAQTTSADGLTISTDWAIVGSNALSQSSTDKTTLNANGSRTRTVTASKGGKKLSSVTTTTSASGLSSTSKGDFDGDGTIDRIRTVTTLKNADGSTESTLLDTAADGLTVQGRAATITSADGRTTTTTRNADGDNTLDQRIVAVTAIDGGVTTTTTDYGSDGKAAASSTETVSADGLTTTTTWDFDGDGVTDQTRTDVVVASADGHRVETVTDTAADGALVQKGIMTTSADGRTVTLKKDTDGDRIIDHTEITTLAADGSSRTTITDRRTDGSLSQSTVTVSADGLTRTTNTDVDGNGTVDYLEETTINVDGSRTITSYRLRPNGDVKDQVDTTISADGSMRTAHFSADNTDEVTLTHLDGSVTTTRVAENGKGKVISTIVASTSANGKSRTIVETASDATRTFVTSDDNTVKIDAGEVDVAVSGKNNTVLLEGGSLLVGQEASVVIKGSNDIIIAAQDATITSSGANNRIFRVKADLLYTRGASGRNPGAEIALAANTNVYISKDGNVKNYYDSETLPVQADVIYIDENDKTFRLPVRVHVFLNGSIDKYKNANGTDWPYTKLSISDKSGKNVPSVASLEIGGDGYEGGGGSWVTAFGDKDVYISGSTTFDASDYLEGANGNDVIDGGFGDDDVLSGGNGDDTIYFDCRSYGKSGDLELIDYFGPVSAGRKARAVDGGAGYDTGVLTTSADAVIDLTKGNFEALIASAGNDKITGNSAAEGYIDGGAGNDTIVGGAKNDVLIGGAGNDSLDGGGGGDIGADLLEGGAGNDVLSGGPGADTLDGGAGVDTVAYTSSGAAVKVTLGTRGAQTTASGGSGSDALGDVIRNVENVTGGAFSDVLTGNSSTNVLDGRKGSDTLNGGGGNDALKGGGGFDTYIFGAAQQSEIIVNGLSSNTGASGELDIAFDSDQLWFVHSGDDLVIDVLGTARQVVVKDWYDSASSQDWERLSVISANDGLELTSAQQVDSLVQAMATFAANYKTSKGIAFDPTAVGASDLAATTIAQATKSANTWHS</sequence>
<reference evidence="2 3" key="1">
    <citation type="submission" date="2023-07" db="EMBL/GenBank/DDBJ databases">
        <title>Genomic Encyclopedia of Type Strains, Phase IV (KMG-IV): sequencing the most valuable type-strain genomes for metagenomic binning, comparative biology and taxonomic classification.</title>
        <authorList>
            <person name="Goeker M."/>
        </authorList>
    </citation>
    <scope>NUCLEOTIDE SEQUENCE [LARGE SCALE GENOMIC DNA]</scope>
    <source>
        <strain evidence="2 3">DSM 3770</strain>
    </source>
</reference>